<dbReference type="Proteomes" id="UP000650466">
    <property type="component" value="Unassembled WGS sequence"/>
</dbReference>
<comment type="caution">
    <text evidence="2">The sequence shown here is derived from an EMBL/GenBank/DDBJ whole genome shotgun (WGS) entry which is preliminary data.</text>
</comment>
<keyword evidence="1" id="KW-0812">Transmembrane</keyword>
<feature type="transmembrane region" description="Helical" evidence="1">
    <location>
        <begin position="85"/>
        <end position="104"/>
    </location>
</feature>
<keyword evidence="1" id="KW-1133">Transmembrane helix</keyword>
<name>A0A926KRR0_9BACL</name>
<dbReference type="EMBL" id="JACVVD010000009">
    <property type="protein sequence ID" value="MBD0382864.1"/>
    <property type="molecule type" value="Genomic_DNA"/>
</dbReference>
<proteinExistence type="predicted"/>
<gene>
    <name evidence="2" type="ORF">ICC18_22350</name>
</gene>
<feature type="transmembrane region" description="Helical" evidence="1">
    <location>
        <begin position="60"/>
        <end position="79"/>
    </location>
</feature>
<organism evidence="2 3">
    <name type="scientific">Paenibacillus sedimenti</name>
    <dbReference type="NCBI Taxonomy" id="2770274"/>
    <lineage>
        <taxon>Bacteria</taxon>
        <taxon>Bacillati</taxon>
        <taxon>Bacillota</taxon>
        <taxon>Bacilli</taxon>
        <taxon>Bacillales</taxon>
        <taxon>Paenibacillaceae</taxon>
        <taxon>Paenibacillus</taxon>
    </lineage>
</organism>
<reference evidence="2" key="1">
    <citation type="submission" date="2020-09" db="EMBL/GenBank/DDBJ databases">
        <title>Draft Genome Sequence of Paenibacillus sp. WST5.</title>
        <authorList>
            <person name="Bao Z."/>
        </authorList>
    </citation>
    <scope>NUCLEOTIDE SEQUENCE</scope>
    <source>
        <strain evidence="2">WST5</strain>
    </source>
</reference>
<protein>
    <submittedName>
        <fullName evidence="2">Uncharacterized protein</fullName>
    </submittedName>
</protein>
<dbReference type="RefSeq" id="WP_188176662.1">
    <property type="nucleotide sequence ID" value="NZ_JACVVD010000009.1"/>
</dbReference>
<keyword evidence="1" id="KW-0472">Membrane</keyword>
<evidence type="ECO:0000313" key="3">
    <source>
        <dbReference type="Proteomes" id="UP000650466"/>
    </source>
</evidence>
<sequence length="203" mass="23831">MKITFLGVLKFKKPADRAKLIYSGFALFPSTELFGAYDSEWGAKLMRLRDSKMEFNFKKTLIIYPLMFLIFLIIVHFMIGINKPILIFFVVFFIISMLYMKGYYWKLHGGLLAKYIFFCKSSEFNVDEIQQITSVTIQKIGTVTFRLGKGPDEDEYIFLLRDGNEIKSFAHCLNRDGKSIGRYLNEKYKIRLVEKTKYKLNNI</sequence>
<evidence type="ECO:0000256" key="1">
    <source>
        <dbReference type="SAM" id="Phobius"/>
    </source>
</evidence>
<dbReference type="AlphaFoldDB" id="A0A926KRR0"/>
<evidence type="ECO:0000313" key="2">
    <source>
        <dbReference type="EMBL" id="MBD0382864.1"/>
    </source>
</evidence>
<accession>A0A926KRR0</accession>
<keyword evidence="3" id="KW-1185">Reference proteome</keyword>